<reference evidence="2" key="1">
    <citation type="submission" date="2017-05" db="EMBL/GenBank/DDBJ databases">
        <authorList>
            <person name="Ray J."/>
            <person name="Price M."/>
            <person name="Deutschbauer A."/>
        </authorList>
    </citation>
    <scope>NUCLEOTIDE SEQUENCE [LARGE SCALE GENOMIC DNA]</scope>
    <source>
        <strain evidence="2">DSM 19842</strain>
    </source>
</reference>
<dbReference type="AlphaFoldDB" id="A0A1X9YQC1"/>
<dbReference type="STRING" id="709015.GCA_000472485_01234"/>
<sequence>MQVHEPHYFVYIFGDQPREDVEIGIAGNLQHLAHTKEAPAPHKAPPAKLVYYEHYKVEDEALNRERQLRDGTRDATYQLIESMNPNWLDLSDTLED</sequence>
<evidence type="ECO:0008006" key="3">
    <source>
        <dbReference type="Google" id="ProtNLM"/>
    </source>
</evidence>
<protein>
    <recommendedName>
        <fullName evidence="3">Excinuclease ABC subunit C</fullName>
    </recommendedName>
</protein>
<evidence type="ECO:0000313" key="1">
    <source>
        <dbReference type="EMBL" id="ARS35059.1"/>
    </source>
</evidence>
<dbReference type="InterPro" id="IPR035901">
    <property type="entry name" value="GIY-YIG_endonuc_sf"/>
</dbReference>
<dbReference type="RefSeq" id="WP_025605523.1">
    <property type="nucleotide sequence ID" value="NZ_CP021235.1"/>
</dbReference>
<gene>
    <name evidence="1" type="ORF">CA264_06160</name>
</gene>
<evidence type="ECO:0000313" key="2">
    <source>
        <dbReference type="Proteomes" id="UP000266292"/>
    </source>
</evidence>
<dbReference type="Gene3D" id="3.40.1440.10">
    <property type="entry name" value="GIY-YIG endonuclease"/>
    <property type="match status" value="1"/>
</dbReference>
<dbReference type="KEGG" id="pact:CA264_06160"/>
<accession>A0A1X9YQC1</accession>
<keyword evidence="2" id="KW-1185">Reference proteome</keyword>
<name>A0A1X9YQC1_9BACT</name>
<proteinExistence type="predicted"/>
<dbReference type="Proteomes" id="UP000266292">
    <property type="component" value="Chromosome"/>
</dbReference>
<dbReference type="EMBL" id="CP021235">
    <property type="protein sequence ID" value="ARS35059.1"/>
    <property type="molecule type" value="Genomic_DNA"/>
</dbReference>
<dbReference type="OrthoDB" id="1495241at2"/>
<organism evidence="1 2">
    <name type="scientific">Pontibacter actiniarum</name>
    <dbReference type="NCBI Taxonomy" id="323450"/>
    <lineage>
        <taxon>Bacteria</taxon>
        <taxon>Pseudomonadati</taxon>
        <taxon>Bacteroidota</taxon>
        <taxon>Cytophagia</taxon>
        <taxon>Cytophagales</taxon>
        <taxon>Hymenobacteraceae</taxon>
        <taxon>Pontibacter</taxon>
    </lineage>
</organism>